<feature type="region of interest" description="Disordered" evidence="1">
    <location>
        <begin position="92"/>
        <end position="132"/>
    </location>
</feature>
<evidence type="ECO:0000313" key="4">
    <source>
        <dbReference type="Proteomes" id="UP001651158"/>
    </source>
</evidence>
<feature type="region of interest" description="Disordered" evidence="1">
    <location>
        <begin position="16"/>
        <end position="38"/>
    </location>
</feature>
<gene>
    <name evidence="3" type="ORF">TcWFU_003374</name>
</gene>
<evidence type="ECO:0000256" key="1">
    <source>
        <dbReference type="SAM" id="MobiDB-lite"/>
    </source>
</evidence>
<organism evidence="3 4">
    <name type="scientific">Taenia crassiceps</name>
    <dbReference type="NCBI Taxonomy" id="6207"/>
    <lineage>
        <taxon>Eukaryota</taxon>
        <taxon>Metazoa</taxon>
        <taxon>Spiralia</taxon>
        <taxon>Lophotrochozoa</taxon>
        <taxon>Platyhelminthes</taxon>
        <taxon>Cestoda</taxon>
        <taxon>Eucestoda</taxon>
        <taxon>Cyclophyllidea</taxon>
        <taxon>Taeniidae</taxon>
        <taxon>Taenia</taxon>
    </lineage>
</organism>
<feature type="region of interest" description="Disordered" evidence="1">
    <location>
        <begin position="195"/>
        <end position="249"/>
    </location>
</feature>
<keyword evidence="4" id="KW-1185">Reference proteome</keyword>
<dbReference type="Proteomes" id="UP001651158">
    <property type="component" value="Unassembled WGS sequence"/>
</dbReference>
<accession>A0ABR4Q427</accession>
<protein>
    <recommendedName>
        <fullName evidence="2">DUF5725 domain-containing protein</fullName>
    </recommendedName>
</protein>
<evidence type="ECO:0000313" key="3">
    <source>
        <dbReference type="EMBL" id="KAL5104436.1"/>
    </source>
</evidence>
<dbReference type="Pfam" id="PF18992">
    <property type="entry name" value="DUF5725"/>
    <property type="match status" value="1"/>
</dbReference>
<comment type="caution">
    <text evidence="3">The sequence shown here is derived from an EMBL/GenBank/DDBJ whole genome shotgun (WGS) entry which is preliminary data.</text>
</comment>
<sequence length="488" mass="54778">MVHIFAMQIENIIKDLPLPPPPPPPPVLPPPPPPAPPIPTAELLGIPTDLTPHFPSQLLQLKWQLFCVQKSQQELASAILQLSSMILVNSSPQLGQPSQQPQQPLPLGVPDNKPPWKRRWNSKERGSSSASKYAMMSINQTKSKAPWIMVPCQCDVCQKNEAESVLPKQPDPINQSSLDSYVSYFLNSLENRQLPLPPNLAPPQQAVRRTPIQQQEKPLDLATHSRSRPAKIELTGDLGRPRPSFSQPAIGETTSELITSPNSLNLSPTRDSSPLFLFHKSQSDGRINHEPAFDDILQLEAAAASTSAFKPAWTHTNTLTERDRAVVILNPTEPREMFVGGEAKVRLPVWAYKKCVYMVGREQKRPAARLCLCLLQSLFSLRYLVSHNYSGSRQKRPIDPVVMKAVLRQAMMQFSKGDNVLPGTEFSQGKLRDYLNNAFRVMAFRRRRGDRVKSPFWNDAGEPILNLEPPKDFRLNDIILTKVLPPFR</sequence>
<name>A0ABR4Q427_9CEST</name>
<dbReference type="EMBL" id="JAKROA010000012">
    <property type="protein sequence ID" value="KAL5104436.1"/>
    <property type="molecule type" value="Genomic_DNA"/>
</dbReference>
<reference evidence="3 4" key="1">
    <citation type="journal article" date="2022" name="Front. Cell. Infect. Microbiol.">
        <title>The Genomes of Two Strains of Taenia crassiceps the Animal Model for the Study of Human Cysticercosis.</title>
        <authorList>
            <person name="Bobes R.J."/>
            <person name="Estrada K."/>
            <person name="Rios-Valencia D.G."/>
            <person name="Calderon-Gallegos A."/>
            <person name="de la Torre P."/>
            <person name="Carrero J.C."/>
            <person name="Sanchez-Flores A."/>
            <person name="Laclette J.P."/>
        </authorList>
    </citation>
    <scope>NUCLEOTIDE SEQUENCE [LARGE SCALE GENOMIC DNA]</scope>
    <source>
        <strain evidence="3">WFUcys</strain>
    </source>
</reference>
<evidence type="ECO:0000259" key="2">
    <source>
        <dbReference type="Pfam" id="PF18992"/>
    </source>
</evidence>
<feature type="compositionally biased region" description="Low complexity" evidence="1">
    <location>
        <begin position="92"/>
        <end position="108"/>
    </location>
</feature>
<feature type="domain" description="DUF5725" evidence="2">
    <location>
        <begin position="323"/>
        <end position="480"/>
    </location>
</feature>
<feature type="compositionally biased region" description="Pro residues" evidence="1">
    <location>
        <begin position="17"/>
        <end position="38"/>
    </location>
</feature>
<dbReference type="SUPFAM" id="SSF101447">
    <property type="entry name" value="Formin homology 2 domain (FH2 domain)"/>
    <property type="match status" value="1"/>
</dbReference>
<proteinExistence type="predicted"/>
<dbReference type="InterPro" id="IPR043783">
    <property type="entry name" value="DUF5725"/>
</dbReference>